<dbReference type="InterPro" id="IPR013905">
    <property type="entry name" value="Lgl_C_dom"/>
</dbReference>
<evidence type="ECO:0000256" key="2">
    <source>
        <dbReference type="ARBA" id="ARBA00022483"/>
    </source>
</evidence>
<keyword evidence="6" id="KW-1185">Reference proteome</keyword>
<dbReference type="GO" id="GO:0045159">
    <property type="term" value="F:myosin II binding"/>
    <property type="evidence" value="ECO:0007669"/>
    <property type="project" value="TreeGrafter"/>
</dbReference>
<feature type="domain" description="Lethal giant larvae (Lgl)-like C-terminal" evidence="4">
    <location>
        <begin position="574"/>
        <end position="962"/>
    </location>
</feature>
<gene>
    <name evidence="5" type="ORF">BT96DRAFT_953546</name>
</gene>
<sequence>MFSKQRHDLLDLSIDLHEAHDWKPAILRRFEYPSKVTALSYEPIAGLLAVGSPGNIELLGKPGVECKLTLPDPHEVKILHISASTFKLLCLDDHDRIHIWDLSTYGQPKLLTSTRFDQANSVTISPSHSHAFIALQTGEVRTYDIECLRKSAYSMPSMWKLYQDKMALSGMPEIETPTSGIALDTVVHPRDLNLLFVTERSTVRTYELVFPPGAPGGTGYGSDDILTHRRPEATCMAIHPAGHFFAVGYADGSLAFWAVEDEDQPLLVRTLDDIDIHTVDAEQLEAHLAQASKSELGREPIFKLSWCSFPNSSDSRGGETALVILGGLGPRDSPGITVHWLPAFNPTDPPVTQPSTLALHPFIRSSMRSSVEPLDSYFYEASGTIVLHFAGSYDPTSIIIVRETTAGTRVVEAYQFPPPSLVHVHPDPETASGEEQDTLDNLATTLQDLQMSNEPHRLKLPSYLSNSSRGLLAGSILTVTKDAYATLIQTQDDHVLPLKAGFAWLDRVENTSKYHPPRISITWYADLSVQLWDVSAQLLQKFKPDPLDCDFPSPLPNLIIDTNTVLTAASNPYIQFVEMASESLECAIVFSTGMVVIYRLIPPSANPTPREELPDAELLSLKHLSPPMDSRFSPYFALLPDKGQVSACSLADVGFLAVAYVDGSLYVVDMRGPNIILRHGKSKSRHSMVIGMGSETDVATCLRWTICPTETDKRLALRLIVGRSSGASQVFTFGRSADSSWVPFGEVVKFDSPVQPMAMFVLNSKNGSPCGAYRSRLAASMDASRATPTDQVLLVIAGSKGARCNVDITGDRLGKVEWNNKMGKVSSVQIVQKLGSCALVAFTENHEVCTYSLPNLEYMHTLALPSPSYLPITVDQTGDFFVWARDAKTGLIRQAAYGTLFNFRRIESPPAVDFLSSKPVVPSQPQPVSVGPASILGSWFKFGQSMTGAQVDTLLGGPDRPVPIQQSRPNPAVAEDPRDPSQVAEQAAATQSSLYNRLTAALEERGQMLGDLEDRFNSLESGSRSMVDQAKKLAAEQSAKSWFKFGS</sequence>
<dbReference type="SUPFAM" id="SSF50978">
    <property type="entry name" value="WD40 repeat-like"/>
    <property type="match status" value="2"/>
</dbReference>
<dbReference type="InterPro" id="IPR015943">
    <property type="entry name" value="WD40/YVTN_repeat-like_dom_sf"/>
</dbReference>
<dbReference type="EMBL" id="ML769388">
    <property type="protein sequence ID" value="KAE9409115.1"/>
    <property type="molecule type" value="Genomic_DNA"/>
</dbReference>
<reference evidence="5" key="1">
    <citation type="journal article" date="2019" name="Environ. Microbiol.">
        <title>Fungal ecological strategies reflected in gene transcription - a case study of two litter decomposers.</title>
        <authorList>
            <person name="Barbi F."/>
            <person name="Kohler A."/>
            <person name="Barry K."/>
            <person name="Baskaran P."/>
            <person name="Daum C."/>
            <person name="Fauchery L."/>
            <person name="Ihrmark K."/>
            <person name="Kuo A."/>
            <person name="LaButti K."/>
            <person name="Lipzen A."/>
            <person name="Morin E."/>
            <person name="Grigoriev I.V."/>
            <person name="Henrissat B."/>
            <person name="Lindahl B."/>
            <person name="Martin F."/>
        </authorList>
    </citation>
    <scope>NUCLEOTIDE SEQUENCE</scope>
    <source>
        <strain evidence="5">JB14</strain>
    </source>
</reference>
<dbReference type="GO" id="GO:0005886">
    <property type="term" value="C:plasma membrane"/>
    <property type="evidence" value="ECO:0007669"/>
    <property type="project" value="TreeGrafter"/>
</dbReference>
<protein>
    <recommendedName>
        <fullName evidence="4">Lethal giant larvae (Lgl)-like C-terminal domain-containing protein</fullName>
    </recommendedName>
</protein>
<dbReference type="InterPro" id="IPR036322">
    <property type="entry name" value="WD40_repeat_dom_sf"/>
</dbReference>
<proteinExistence type="inferred from homology"/>
<dbReference type="Proteomes" id="UP000799118">
    <property type="component" value="Unassembled WGS sequence"/>
</dbReference>
<dbReference type="GO" id="GO:0005737">
    <property type="term" value="C:cytoplasm"/>
    <property type="evidence" value="ECO:0007669"/>
    <property type="project" value="TreeGrafter"/>
</dbReference>
<evidence type="ECO:0000256" key="1">
    <source>
        <dbReference type="ARBA" id="ARBA00008070"/>
    </source>
</evidence>
<dbReference type="GO" id="GO:0006893">
    <property type="term" value="P:Golgi to plasma membrane transport"/>
    <property type="evidence" value="ECO:0007669"/>
    <property type="project" value="TreeGrafter"/>
</dbReference>
<evidence type="ECO:0000256" key="3">
    <source>
        <dbReference type="SAM" id="MobiDB-lite"/>
    </source>
</evidence>
<dbReference type="Pfam" id="PF08596">
    <property type="entry name" value="Lgl_C"/>
    <property type="match status" value="1"/>
</dbReference>
<dbReference type="CDD" id="cd15873">
    <property type="entry name" value="R-SNARE_STXBP5_6"/>
    <property type="match status" value="1"/>
</dbReference>
<dbReference type="AlphaFoldDB" id="A0A6A4IKW8"/>
<dbReference type="InterPro" id="IPR001680">
    <property type="entry name" value="WD40_rpt"/>
</dbReference>
<comment type="similarity">
    <text evidence="1">Belongs to the WD repeat L(2)GL family.</text>
</comment>
<evidence type="ECO:0000313" key="5">
    <source>
        <dbReference type="EMBL" id="KAE9409115.1"/>
    </source>
</evidence>
<evidence type="ECO:0000313" key="6">
    <source>
        <dbReference type="Proteomes" id="UP000799118"/>
    </source>
</evidence>
<dbReference type="SMART" id="SM00320">
    <property type="entry name" value="WD40"/>
    <property type="match status" value="4"/>
</dbReference>
<keyword evidence="2" id="KW-0268">Exocytosis</keyword>
<accession>A0A6A4IKW8</accession>
<dbReference type="PANTHER" id="PTHR10241:SF25">
    <property type="entry name" value="TOMOSYN, ISOFORM C"/>
    <property type="match status" value="1"/>
</dbReference>
<evidence type="ECO:0000259" key="4">
    <source>
        <dbReference type="Pfam" id="PF08596"/>
    </source>
</evidence>
<dbReference type="GO" id="GO:0019905">
    <property type="term" value="F:syntaxin binding"/>
    <property type="evidence" value="ECO:0007669"/>
    <property type="project" value="TreeGrafter"/>
</dbReference>
<organism evidence="5 6">
    <name type="scientific">Gymnopus androsaceus JB14</name>
    <dbReference type="NCBI Taxonomy" id="1447944"/>
    <lineage>
        <taxon>Eukaryota</taxon>
        <taxon>Fungi</taxon>
        <taxon>Dikarya</taxon>
        <taxon>Basidiomycota</taxon>
        <taxon>Agaricomycotina</taxon>
        <taxon>Agaricomycetes</taxon>
        <taxon>Agaricomycetidae</taxon>
        <taxon>Agaricales</taxon>
        <taxon>Marasmiineae</taxon>
        <taxon>Omphalotaceae</taxon>
        <taxon>Gymnopus</taxon>
    </lineage>
</organism>
<name>A0A6A4IKW8_9AGAR</name>
<feature type="region of interest" description="Disordered" evidence="3">
    <location>
        <begin position="957"/>
        <end position="979"/>
    </location>
</feature>
<dbReference type="Gene3D" id="2.130.10.10">
    <property type="entry name" value="YVTN repeat-like/Quinoprotein amine dehydrogenase"/>
    <property type="match status" value="1"/>
</dbReference>
<dbReference type="GO" id="GO:0006887">
    <property type="term" value="P:exocytosis"/>
    <property type="evidence" value="ECO:0007669"/>
    <property type="project" value="UniProtKB-KW"/>
</dbReference>
<dbReference type="OrthoDB" id="19944at2759"/>
<dbReference type="PANTHER" id="PTHR10241">
    <property type="entry name" value="LETHAL 2 GIANT LARVAE PROTEIN"/>
    <property type="match status" value="1"/>
</dbReference>
<dbReference type="GO" id="GO:0005096">
    <property type="term" value="F:GTPase activator activity"/>
    <property type="evidence" value="ECO:0007669"/>
    <property type="project" value="TreeGrafter"/>
</dbReference>